<dbReference type="InterPro" id="IPR036907">
    <property type="entry name" value="5'-Nucleotdase_C_sf"/>
</dbReference>
<keyword evidence="2" id="KW-0378">Hydrolase</keyword>
<evidence type="ECO:0000313" key="5">
    <source>
        <dbReference type="EMBL" id="KGP72526.1"/>
    </source>
</evidence>
<evidence type="ECO:0000313" key="6">
    <source>
        <dbReference type="Proteomes" id="UP000030147"/>
    </source>
</evidence>
<dbReference type="PANTHER" id="PTHR11575">
    <property type="entry name" value="5'-NUCLEOTIDASE-RELATED"/>
    <property type="match status" value="1"/>
</dbReference>
<dbReference type="Gene3D" id="3.90.780.10">
    <property type="entry name" value="5'-Nucleotidase, C-terminal domain"/>
    <property type="match status" value="1"/>
</dbReference>
<dbReference type="SUPFAM" id="SSF56300">
    <property type="entry name" value="Metallo-dependent phosphatases"/>
    <property type="match status" value="1"/>
</dbReference>
<dbReference type="InterPro" id="IPR004843">
    <property type="entry name" value="Calcineurin-like_PHP"/>
</dbReference>
<evidence type="ECO:0000256" key="1">
    <source>
        <dbReference type="ARBA" id="ARBA00022729"/>
    </source>
</evidence>
<proteinExistence type="inferred from homology"/>
<dbReference type="InterPro" id="IPR011240">
    <property type="entry name" value="Pesterase_YunD"/>
</dbReference>
<gene>
    <name evidence="5" type="ORF">N782_11620</name>
</gene>
<evidence type="ECO:0000259" key="3">
    <source>
        <dbReference type="Pfam" id="PF00149"/>
    </source>
</evidence>
<dbReference type="PIRSF" id="PIRSF036361">
    <property type="entry name" value="YunD"/>
    <property type="match status" value="1"/>
</dbReference>
<dbReference type="GO" id="GO:0008253">
    <property type="term" value="F:5'-nucleotidase activity"/>
    <property type="evidence" value="ECO:0007669"/>
    <property type="project" value="TreeGrafter"/>
</dbReference>
<dbReference type="Pfam" id="PF00149">
    <property type="entry name" value="Metallophos"/>
    <property type="match status" value="1"/>
</dbReference>
<dbReference type="InterPro" id="IPR006179">
    <property type="entry name" value="5_nucleotidase/apyrase"/>
</dbReference>
<keyword evidence="6" id="KW-1185">Reference proteome</keyword>
<dbReference type="GO" id="GO:0009166">
    <property type="term" value="P:nucleotide catabolic process"/>
    <property type="evidence" value="ECO:0007669"/>
    <property type="project" value="InterPro"/>
</dbReference>
<feature type="domain" description="Calcineurin-like phosphoesterase" evidence="3">
    <location>
        <begin position="10"/>
        <end position="205"/>
    </location>
</feature>
<dbReference type="InterPro" id="IPR029052">
    <property type="entry name" value="Metallo-depent_PP-like"/>
</dbReference>
<dbReference type="AlphaFoldDB" id="A0A0A2TEJ7"/>
<evidence type="ECO:0000256" key="2">
    <source>
        <dbReference type="RuleBase" id="RU362119"/>
    </source>
</evidence>
<dbReference type="GO" id="GO:0030288">
    <property type="term" value="C:outer membrane-bounded periplasmic space"/>
    <property type="evidence" value="ECO:0007669"/>
    <property type="project" value="TreeGrafter"/>
</dbReference>
<comment type="similarity">
    <text evidence="2">Belongs to the 5'-nucleotidase family.</text>
</comment>
<feature type="domain" description="5'-Nucleotidase C-terminal" evidence="4">
    <location>
        <begin position="290"/>
        <end position="427"/>
    </location>
</feature>
<dbReference type="OrthoDB" id="9793179at2"/>
<dbReference type="eggNOG" id="COG0737">
    <property type="taxonomic scope" value="Bacteria"/>
</dbReference>
<keyword evidence="1" id="KW-0732">Signal</keyword>
<evidence type="ECO:0000259" key="4">
    <source>
        <dbReference type="Pfam" id="PF02872"/>
    </source>
</evidence>
<keyword evidence="2" id="KW-0547">Nucleotide-binding</keyword>
<dbReference type="InterPro" id="IPR008334">
    <property type="entry name" value="5'-Nucleotdase_C"/>
</dbReference>
<dbReference type="EMBL" id="AVBF01000028">
    <property type="protein sequence ID" value="KGP72526.1"/>
    <property type="molecule type" value="Genomic_DNA"/>
</dbReference>
<accession>A0A0A2TEJ7</accession>
<dbReference type="Gene3D" id="3.60.21.10">
    <property type="match status" value="1"/>
</dbReference>
<dbReference type="Proteomes" id="UP000030147">
    <property type="component" value="Unassembled WGS sequence"/>
</dbReference>
<protein>
    <submittedName>
        <fullName evidence="5">Metallophosphoesterase</fullName>
    </submittedName>
</protein>
<dbReference type="Pfam" id="PF02872">
    <property type="entry name" value="5_nucleotid_C"/>
    <property type="match status" value="1"/>
</dbReference>
<dbReference type="GO" id="GO:0008768">
    <property type="term" value="F:UDP-sugar diphosphatase activity"/>
    <property type="evidence" value="ECO:0007669"/>
    <property type="project" value="TreeGrafter"/>
</dbReference>
<dbReference type="GO" id="GO:0000166">
    <property type="term" value="F:nucleotide binding"/>
    <property type="evidence" value="ECO:0007669"/>
    <property type="project" value="UniProtKB-KW"/>
</dbReference>
<dbReference type="PANTHER" id="PTHR11575:SF23">
    <property type="entry name" value="5-NUCLEOTIDASE FAMILY PROTEIN"/>
    <property type="match status" value="1"/>
</dbReference>
<organism evidence="5 6">
    <name type="scientific">Pontibacillus yanchengensis Y32</name>
    <dbReference type="NCBI Taxonomy" id="1385514"/>
    <lineage>
        <taxon>Bacteria</taxon>
        <taxon>Bacillati</taxon>
        <taxon>Bacillota</taxon>
        <taxon>Bacilli</taxon>
        <taxon>Bacillales</taxon>
        <taxon>Bacillaceae</taxon>
        <taxon>Pontibacillus</taxon>
    </lineage>
</organism>
<sequence>MKENIFLYYTNDLHSHFENWSKIVGHWKKQRLHHQKRNEPMFLIDIGDHVDRFHPIAEAMQGKANVELLNNASYDVATIGNNEGITLTHEDLYTLYDQADFDVVCANLANKDGMDPSWLKPYSFKTTESGTTLGLIGLTAPFKAFYELLGWDVTSPFELLDQIVTEVKEQADIVVLLSHLGINDDQEIARRYDDIDLIIGGHTHHLFKDGEKINNTLLTAAGKHGVYVGEVVLSWDTERKQLNQKQAYAYEINYTDEDQVTEEQLAEYQAKADAILKQPVAHLYTPLHVNWFQESYIMKELVHTLKDWTNADCAMLNAGVLLDGFSQGDVTRGDIHRICPHPMNPCKVALQGDELLEVVRQAHAKRFMELKLKGFGFRGEIIGRMIFSGLDVETQTDSEGEEHVKKVTLQGEAIDLNKTYQVATADTFTFGKLLPEISHSPSKQYYMPELLRDLLTHTITRITQ</sequence>
<name>A0A0A2TEJ7_9BACI</name>
<dbReference type="CDD" id="cd00845">
    <property type="entry name" value="MPP_UshA_N_like"/>
    <property type="match status" value="1"/>
</dbReference>
<reference evidence="5 6" key="1">
    <citation type="journal article" date="2015" name="Stand. Genomic Sci.">
        <title>High quality draft genome sequence of the moderately halophilic bacterium Pontibacillus yanchengensis Y32(T) and comparison among Pontibacillus genomes.</title>
        <authorList>
            <person name="Huang J."/>
            <person name="Qiao Z.X."/>
            <person name="Tang J.W."/>
            <person name="Wang G."/>
        </authorList>
    </citation>
    <scope>NUCLEOTIDE SEQUENCE [LARGE SCALE GENOMIC DNA]</scope>
    <source>
        <strain evidence="5 6">Y32</strain>
    </source>
</reference>
<dbReference type="RefSeq" id="WP_036819594.1">
    <property type="nucleotide sequence ID" value="NZ_AVBF01000028.1"/>
</dbReference>
<dbReference type="STRING" id="1385514.N782_11620"/>
<dbReference type="PRINTS" id="PR01607">
    <property type="entry name" value="APYRASEFAMLY"/>
</dbReference>
<dbReference type="SUPFAM" id="SSF55816">
    <property type="entry name" value="5'-nucleotidase (syn. UDP-sugar hydrolase), C-terminal domain"/>
    <property type="match status" value="1"/>
</dbReference>
<comment type="caution">
    <text evidence="5">The sequence shown here is derived from an EMBL/GenBank/DDBJ whole genome shotgun (WGS) entry which is preliminary data.</text>
</comment>